<sequence>MLLLEREHRVHDTDSLLHEFLLVFHKGCVIRVHQLIAYVKSQEVCVPLYRRMRQMDKDGKKMVAEFVYRHAV</sequence>
<reference evidence="1 2" key="1">
    <citation type="submission" date="2018-08" db="EMBL/GenBank/DDBJ databases">
        <title>A genome reference for cultivated species of the human gut microbiota.</title>
        <authorList>
            <person name="Zou Y."/>
            <person name="Xue W."/>
            <person name="Luo G."/>
        </authorList>
    </citation>
    <scope>NUCLEOTIDE SEQUENCE [LARGE SCALE GENOMIC DNA]</scope>
    <source>
        <strain evidence="1 2">AF42-9</strain>
    </source>
</reference>
<dbReference type="EMBL" id="QRNO01000112">
    <property type="protein sequence ID" value="RHK46529.1"/>
    <property type="molecule type" value="Genomic_DNA"/>
</dbReference>
<name>A0A3R6HWX6_9BACT</name>
<comment type="caution">
    <text evidence="1">The sequence shown here is derived from an EMBL/GenBank/DDBJ whole genome shotgun (WGS) entry which is preliminary data.</text>
</comment>
<accession>A0A3R6HWX6</accession>
<dbReference type="AlphaFoldDB" id="A0A3R6HWX6"/>
<dbReference type="Proteomes" id="UP000286598">
    <property type="component" value="Unassembled WGS sequence"/>
</dbReference>
<evidence type="ECO:0000313" key="1">
    <source>
        <dbReference type="EMBL" id="RHK46529.1"/>
    </source>
</evidence>
<keyword evidence="2" id="KW-1185">Reference proteome</keyword>
<evidence type="ECO:0000313" key="2">
    <source>
        <dbReference type="Proteomes" id="UP000286598"/>
    </source>
</evidence>
<proteinExistence type="predicted"/>
<protein>
    <submittedName>
        <fullName evidence="1">Uncharacterized protein</fullName>
    </submittedName>
</protein>
<gene>
    <name evidence="1" type="ORF">DW060_13075</name>
</gene>
<organism evidence="1 2">
    <name type="scientific">Leyella stercorea</name>
    <dbReference type="NCBI Taxonomy" id="363265"/>
    <lineage>
        <taxon>Bacteria</taxon>
        <taxon>Pseudomonadati</taxon>
        <taxon>Bacteroidota</taxon>
        <taxon>Bacteroidia</taxon>
        <taxon>Bacteroidales</taxon>
        <taxon>Prevotellaceae</taxon>
        <taxon>Leyella</taxon>
    </lineage>
</organism>